<keyword evidence="2" id="KW-1185">Reference proteome</keyword>
<proteinExistence type="predicted"/>
<evidence type="ECO:0000313" key="1">
    <source>
        <dbReference type="EMBL" id="KAI6083719.1"/>
    </source>
</evidence>
<gene>
    <name evidence="1" type="ORF">F4821DRAFT_185099</name>
</gene>
<evidence type="ECO:0000313" key="2">
    <source>
        <dbReference type="Proteomes" id="UP001497680"/>
    </source>
</evidence>
<dbReference type="EMBL" id="MU394348">
    <property type="protein sequence ID" value="KAI6083719.1"/>
    <property type="molecule type" value="Genomic_DNA"/>
</dbReference>
<sequence>MWVNFWIAAALVSSGLAQDVPAPAPVVDLGYERYEGFYDSASNQNIYRGIRYAAPPTGKRRWQLPEAPAENRSQVITAVNYPPQCPQVDVPLDVPSGDEDCLFLNVEAPASRTGLPVMVWIHGGGYGAGNNSLFPFSEMIKTNGNSFIAVEIQYRLGAFGFLSSADVAEKGVLNAGIHDMRFALQWVQKYIHLFGGDPTEVTIAGSSAGGGGAMLLAMANGGTEVDSLFKGVIPASPYLPTQWDFDGEWPAKYYRAFVEEVGCTSSESVFDCLVSADTLTLQNANTLVTTSAGYGLRAFIPVTDGSLIQERPSQQLHFQGNVNGIRLLTGSCGNEGPAFVPQNITSEAAFRSSILRIYPNLSDQNITSILNLYAVPSNSSGVYADSSGLTPPFSTTNSNWAVGWQQAANNLYAETTIVCPSYWLADAYAKGDNCDGSWKYQFSVPPSFHSADTYALITDPTVQGTGMNEVFRTAFQKIWGNFIVNGDPTLSTSQIAAPGGDDVSAAGTDNWSQWGGEAIGYYAMLNLNMTGGMPITQPMTFDGAEIELTSYVESTDGSSPPLEAIFKVVDAWSWEGGRGKRCHLWAELGKWAME</sequence>
<reference evidence="1 2" key="1">
    <citation type="journal article" date="2022" name="New Phytol.">
        <title>Ecological generalism drives hyperdiversity of secondary metabolite gene clusters in xylarialean endophytes.</title>
        <authorList>
            <person name="Franco M.E.E."/>
            <person name="Wisecaver J.H."/>
            <person name="Arnold A.E."/>
            <person name="Ju Y.M."/>
            <person name="Slot J.C."/>
            <person name="Ahrendt S."/>
            <person name="Moore L.P."/>
            <person name="Eastman K.E."/>
            <person name="Scott K."/>
            <person name="Konkel Z."/>
            <person name="Mondo S.J."/>
            <person name="Kuo A."/>
            <person name="Hayes R.D."/>
            <person name="Haridas S."/>
            <person name="Andreopoulos B."/>
            <person name="Riley R."/>
            <person name="LaButti K."/>
            <person name="Pangilinan J."/>
            <person name="Lipzen A."/>
            <person name="Amirebrahimi M."/>
            <person name="Yan J."/>
            <person name="Adam C."/>
            <person name="Keymanesh K."/>
            <person name="Ng V."/>
            <person name="Louie K."/>
            <person name="Northen T."/>
            <person name="Drula E."/>
            <person name="Henrissat B."/>
            <person name="Hsieh H.M."/>
            <person name="Youens-Clark K."/>
            <person name="Lutzoni F."/>
            <person name="Miadlikowska J."/>
            <person name="Eastwood D.C."/>
            <person name="Hamelin R.C."/>
            <person name="Grigoriev I.V."/>
            <person name="U'Ren J.M."/>
        </authorList>
    </citation>
    <scope>NUCLEOTIDE SEQUENCE [LARGE SCALE GENOMIC DNA]</scope>
    <source>
        <strain evidence="1 2">ER1909</strain>
    </source>
</reference>
<organism evidence="1 2">
    <name type="scientific">Hypoxylon rubiginosum</name>
    <dbReference type="NCBI Taxonomy" id="110542"/>
    <lineage>
        <taxon>Eukaryota</taxon>
        <taxon>Fungi</taxon>
        <taxon>Dikarya</taxon>
        <taxon>Ascomycota</taxon>
        <taxon>Pezizomycotina</taxon>
        <taxon>Sordariomycetes</taxon>
        <taxon>Xylariomycetidae</taxon>
        <taxon>Xylariales</taxon>
        <taxon>Hypoxylaceae</taxon>
        <taxon>Hypoxylon</taxon>
    </lineage>
</organism>
<name>A0ACC0CTF9_9PEZI</name>
<dbReference type="Proteomes" id="UP001497680">
    <property type="component" value="Unassembled WGS sequence"/>
</dbReference>
<accession>A0ACC0CTF9</accession>
<comment type="caution">
    <text evidence="1">The sequence shown here is derived from an EMBL/GenBank/DDBJ whole genome shotgun (WGS) entry which is preliminary data.</text>
</comment>
<protein>
    <submittedName>
        <fullName evidence="1">Carboxylesterase</fullName>
    </submittedName>
</protein>